<name>A0A8E2EEC1_9PEZI</name>
<dbReference type="Pfam" id="PF03962">
    <property type="entry name" value="Mnd1"/>
    <property type="match status" value="1"/>
</dbReference>
<feature type="domain" description="Mnd1 HTH" evidence="7">
    <location>
        <begin position="15"/>
        <end position="73"/>
    </location>
</feature>
<dbReference type="Proteomes" id="UP000250266">
    <property type="component" value="Unassembled WGS sequence"/>
</dbReference>
<dbReference type="InterPro" id="IPR005647">
    <property type="entry name" value="Mnd1"/>
</dbReference>
<dbReference type="InterPro" id="IPR040453">
    <property type="entry name" value="Mnd1_HTH"/>
</dbReference>
<evidence type="ECO:0000256" key="2">
    <source>
        <dbReference type="ARBA" id="ARBA00005981"/>
    </source>
</evidence>
<gene>
    <name evidence="8" type="ORF">K432DRAFT_391244</name>
</gene>
<evidence type="ECO:0000259" key="7">
    <source>
        <dbReference type="Pfam" id="PF03962"/>
    </source>
</evidence>
<evidence type="ECO:0000256" key="3">
    <source>
        <dbReference type="ARBA" id="ARBA00023054"/>
    </source>
</evidence>
<comment type="similarity">
    <text evidence="2 5">Belongs to the MND1 family.</text>
</comment>
<dbReference type="GO" id="GO:0005634">
    <property type="term" value="C:nucleus"/>
    <property type="evidence" value="ECO:0007669"/>
    <property type="project" value="UniProtKB-SubCell"/>
</dbReference>
<accession>A0A8E2EEC1</accession>
<evidence type="ECO:0000256" key="4">
    <source>
        <dbReference type="ARBA" id="ARBA00023242"/>
    </source>
</evidence>
<keyword evidence="3 6" id="KW-0175">Coiled coil</keyword>
<keyword evidence="9" id="KW-1185">Reference proteome</keyword>
<evidence type="ECO:0000313" key="8">
    <source>
        <dbReference type="EMBL" id="OCK82465.1"/>
    </source>
</evidence>
<comment type="function">
    <text evidence="5">Required for proper homologous chromosome pairing and efficient cross-over and intragenic recombination during meiosis.</text>
</comment>
<evidence type="ECO:0000313" key="9">
    <source>
        <dbReference type="Proteomes" id="UP000250266"/>
    </source>
</evidence>
<protein>
    <recommendedName>
        <fullName evidence="5">Meiotic nuclear division protein 1</fullName>
    </recommendedName>
</protein>
<evidence type="ECO:0000256" key="1">
    <source>
        <dbReference type="ARBA" id="ARBA00004123"/>
    </source>
</evidence>
<dbReference type="GO" id="GO:0003690">
    <property type="term" value="F:double-stranded DNA binding"/>
    <property type="evidence" value="ECO:0007669"/>
    <property type="project" value="InterPro"/>
</dbReference>
<keyword evidence="4 5" id="KW-0539">Nucleus</keyword>
<evidence type="ECO:0000256" key="6">
    <source>
        <dbReference type="SAM" id="Coils"/>
    </source>
</evidence>
<dbReference type="PIRSF" id="PIRSF026991">
    <property type="entry name" value="Mnd1"/>
    <property type="match status" value="1"/>
</dbReference>
<dbReference type="EMBL" id="KV744887">
    <property type="protein sequence ID" value="OCK82465.1"/>
    <property type="molecule type" value="Genomic_DNA"/>
</dbReference>
<comment type="subcellular location">
    <subcellularLocation>
        <location evidence="1 5">Nucleus</location>
    </subcellularLocation>
</comment>
<dbReference type="GO" id="GO:0007131">
    <property type="term" value="P:reciprocal meiotic recombination"/>
    <property type="evidence" value="ECO:0007669"/>
    <property type="project" value="InterPro"/>
</dbReference>
<proteinExistence type="inferred from homology"/>
<sequence length="220" mass="25157">MAPKTLPPAAKQALILNWFQKSGVAHSLKDLEKALPSVASINGILVKDYLQALSDDNKIRVEKIGSGNWYWSFMSEEKKVRENSLAKAREEHDKAVMMVEELQMKVDEAGAARAEDEDMLLGPGNDRKSLTTKHTELLRELDALRLELAGYSENDPAEVDKKKQETEQYKRDAEKWTEQIQSMEGWFRQQTAGDKGQMANIMRMCYGDQFDEEEECLREL</sequence>
<organism evidence="8 9">
    <name type="scientific">Lepidopterella palustris CBS 459.81</name>
    <dbReference type="NCBI Taxonomy" id="1314670"/>
    <lineage>
        <taxon>Eukaryota</taxon>
        <taxon>Fungi</taxon>
        <taxon>Dikarya</taxon>
        <taxon>Ascomycota</taxon>
        <taxon>Pezizomycotina</taxon>
        <taxon>Dothideomycetes</taxon>
        <taxon>Pleosporomycetidae</taxon>
        <taxon>Mytilinidiales</taxon>
        <taxon>Argynnaceae</taxon>
        <taxon>Lepidopterella</taxon>
    </lineage>
</organism>
<feature type="coiled-coil region" evidence="6">
    <location>
        <begin position="85"/>
        <end position="179"/>
    </location>
</feature>
<reference evidence="8 9" key="1">
    <citation type="journal article" date="2016" name="Nat. Commun.">
        <title>Ectomycorrhizal ecology is imprinted in the genome of the dominant symbiotic fungus Cenococcum geophilum.</title>
        <authorList>
            <consortium name="DOE Joint Genome Institute"/>
            <person name="Peter M."/>
            <person name="Kohler A."/>
            <person name="Ohm R.A."/>
            <person name="Kuo A."/>
            <person name="Krutzmann J."/>
            <person name="Morin E."/>
            <person name="Arend M."/>
            <person name="Barry K.W."/>
            <person name="Binder M."/>
            <person name="Choi C."/>
            <person name="Clum A."/>
            <person name="Copeland A."/>
            <person name="Grisel N."/>
            <person name="Haridas S."/>
            <person name="Kipfer T."/>
            <person name="LaButti K."/>
            <person name="Lindquist E."/>
            <person name="Lipzen A."/>
            <person name="Maire R."/>
            <person name="Meier B."/>
            <person name="Mihaltcheva S."/>
            <person name="Molinier V."/>
            <person name="Murat C."/>
            <person name="Poggeler S."/>
            <person name="Quandt C.A."/>
            <person name="Sperisen C."/>
            <person name="Tritt A."/>
            <person name="Tisserant E."/>
            <person name="Crous P.W."/>
            <person name="Henrissat B."/>
            <person name="Nehls U."/>
            <person name="Egli S."/>
            <person name="Spatafora J.W."/>
            <person name="Grigoriev I.V."/>
            <person name="Martin F.M."/>
        </authorList>
    </citation>
    <scope>NUCLEOTIDE SEQUENCE [LARGE SCALE GENOMIC DNA]</scope>
    <source>
        <strain evidence="8 9">CBS 459.81</strain>
    </source>
</reference>
<dbReference type="AlphaFoldDB" id="A0A8E2EEC1"/>
<evidence type="ECO:0000256" key="5">
    <source>
        <dbReference type="PIRNR" id="PIRNR026991"/>
    </source>
</evidence>
<dbReference type="OrthoDB" id="9978204at2759"/>